<organism evidence="2 5">
    <name type="scientific">Natrinema hispanicum</name>
    <dbReference type="NCBI Taxonomy" id="392421"/>
    <lineage>
        <taxon>Archaea</taxon>
        <taxon>Methanobacteriati</taxon>
        <taxon>Methanobacteriota</taxon>
        <taxon>Stenosarchaea group</taxon>
        <taxon>Halobacteria</taxon>
        <taxon>Halobacteriales</taxon>
        <taxon>Natrialbaceae</taxon>
        <taxon>Natrinema</taxon>
    </lineage>
</organism>
<dbReference type="AlphaFoldDB" id="A0A1G6W911"/>
<dbReference type="Proteomes" id="UP000324021">
    <property type="component" value="Unassembled WGS sequence"/>
</dbReference>
<evidence type="ECO:0000313" key="4">
    <source>
        <dbReference type="Proteomes" id="UP000199320"/>
    </source>
</evidence>
<evidence type="ECO:0000259" key="1">
    <source>
        <dbReference type="Pfam" id="PF24351"/>
    </source>
</evidence>
<keyword evidence="4" id="KW-1185">Reference proteome</keyword>
<proteinExistence type="predicted"/>
<evidence type="ECO:0000313" key="3">
    <source>
        <dbReference type="EMBL" id="SEU09375.1"/>
    </source>
</evidence>
<protein>
    <recommendedName>
        <fullName evidence="1">DUF7511 domain-containing protein</fullName>
    </recommendedName>
</protein>
<dbReference type="EMBL" id="FOIC01000042">
    <property type="protein sequence ID" value="SEU09375.1"/>
    <property type="molecule type" value="Genomic_DNA"/>
</dbReference>
<dbReference type="InterPro" id="IPR055933">
    <property type="entry name" value="DUF7511"/>
</dbReference>
<accession>A0A1G6W911</accession>
<dbReference type="STRING" id="392421.SAMN04488694_14212"/>
<evidence type="ECO:0000313" key="5">
    <source>
        <dbReference type="Proteomes" id="UP000324021"/>
    </source>
</evidence>
<reference evidence="4 5" key="2">
    <citation type="submission" date="2016-10" db="EMBL/GenBank/DDBJ databases">
        <authorList>
            <person name="Varghese N."/>
            <person name="Submissions S."/>
        </authorList>
    </citation>
    <scope>NUCLEOTIDE SEQUENCE [LARGE SCALE GENOMIC DNA]</scope>
    <source>
        <strain evidence="2 5">CDM_1</strain>
        <strain evidence="4">CDM_6</strain>
    </source>
</reference>
<reference evidence="3" key="1">
    <citation type="submission" date="2016-10" db="EMBL/GenBank/DDBJ databases">
        <authorList>
            <person name="de Groot N.N."/>
        </authorList>
    </citation>
    <scope>NUCLEOTIDE SEQUENCE [LARGE SCALE GENOMIC DNA]</scope>
    <source>
        <strain evidence="3">CDM_6</strain>
    </source>
</reference>
<feature type="domain" description="DUF7511" evidence="1">
    <location>
        <begin position="27"/>
        <end position="72"/>
    </location>
</feature>
<dbReference type="EMBL" id="FMZP01000035">
    <property type="protein sequence ID" value="SDD62352.1"/>
    <property type="molecule type" value="Genomic_DNA"/>
</dbReference>
<sequence>MMATEFDSHLHEIGMERISCRDRPPRLTSVVVDLMDKPTQRTIYPPDVAPVVQIERWITTRNQDFVDIGECR</sequence>
<dbReference type="Proteomes" id="UP000199320">
    <property type="component" value="Unassembled WGS sequence"/>
</dbReference>
<name>A0A1G6W911_9EURY</name>
<evidence type="ECO:0000313" key="2">
    <source>
        <dbReference type="EMBL" id="SDD62352.1"/>
    </source>
</evidence>
<gene>
    <name evidence="3" type="ORF">SAMN04488694_14212</name>
    <name evidence="2" type="ORF">SAMN05192552_103511</name>
</gene>
<dbReference type="Pfam" id="PF24351">
    <property type="entry name" value="DUF7511"/>
    <property type="match status" value="1"/>
</dbReference>